<dbReference type="Proteomes" id="UP000008229">
    <property type="component" value="Chromosome"/>
</dbReference>
<evidence type="ECO:0000313" key="8">
    <source>
        <dbReference type="EMBL" id="ADB53900.1"/>
    </source>
</evidence>
<name>D3EZR2_CONWI</name>
<evidence type="ECO:0000256" key="6">
    <source>
        <dbReference type="ARBA" id="ARBA00059383"/>
    </source>
</evidence>
<comment type="function">
    <text evidence="6">Catalyzes the conversion of GDP-D-mannose to GDP-4-dehydro-6-deoxy-D-mannose.</text>
</comment>
<dbReference type="InterPro" id="IPR016040">
    <property type="entry name" value="NAD(P)-bd_dom"/>
</dbReference>
<comment type="cofactor">
    <cofactor evidence="2">
        <name>NADP(+)</name>
        <dbReference type="ChEBI" id="CHEBI:58349"/>
    </cofactor>
</comment>
<keyword evidence="5" id="KW-0456">Lyase</keyword>
<dbReference type="PANTHER" id="PTHR43715">
    <property type="entry name" value="GDP-MANNOSE 4,6-DEHYDRATASE"/>
    <property type="match status" value="1"/>
</dbReference>
<accession>D3EZR2</accession>
<dbReference type="InterPro" id="IPR036291">
    <property type="entry name" value="NAD(P)-bd_dom_sf"/>
</dbReference>
<evidence type="ECO:0000256" key="3">
    <source>
        <dbReference type="ARBA" id="ARBA00009263"/>
    </source>
</evidence>
<dbReference type="CDD" id="cd05260">
    <property type="entry name" value="GDP_MD_SDR_e"/>
    <property type="match status" value="1"/>
</dbReference>
<evidence type="ECO:0000313" key="9">
    <source>
        <dbReference type="Proteomes" id="UP000008229"/>
    </source>
</evidence>
<gene>
    <name evidence="8" type="ordered locus">Cwoe_5495</name>
</gene>
<dbReference type="OrthoDB" id="9801785at2"/>
<dbReference type="SUPFAM" id="SSF51735">
    <property type="entry name" value="NAD(P)-binding Rossmann-fold domains"/>
    <property type="match status" value="1"/>
</dbReference>
<dbReference type="Pfam" id="PF16363">
    <property type="entry name" value="GDP_Man_Dehyd"/>
    <property type="match status" value="1"/>
</dbReference>
<keyword evidence="9" id="KW-1185">Reference proteome</keyword>
<dbReference type="EMBL" id="CP001854">
    <property type="protein sequence ID" value="ADB53900.1"/>
    <property type="molecule type" value="Genomic_DNA"/>
</dbReference>
<dbReference type="STRING" id="469383.Cwoe_5495"/>
<evidence type="ECO:0000259" key="7">
    <source>
        <dbReference type="Pfam" id="PF16363"/>
    </source>
</evidence>
<dbReference type="KEGG" id="cwo:Cwoe_5495"/>
<dbReference type="Gene3D" id="3.90.25.10">
    <property type="entry name" value="UDP-galactose 4-epimerase, domain 1"/>
    <property type="match status" value="1"/>
</dbReference>
<dbReference type="HOGENOM" id="CLU_007383_14_0_11"/>
<dbReference type="EC" id="4.2.1.47" evidence="4"/>
<evidence type="ECO:0000256" key="5">
    <source>
        <dbReference type="ARBA" id="ARBA00023239"/>
    </source>
</evidence>
<dbReference type="AlphaFoldDB" id="D3EZR2"/>
<dbReference type="eggNOG" id="COG1089">
    <property type="taxonomic scope" value="Bacteria"/>
</dbReference>
<dbReference type="FunFam" id="3.40.50.720:FF:000924">
    <property type="entry name" value="GDP-mannose 4,6 dehydratase"/>
    <property type="match status" value="1"/>
</dbReference>
<evidence type="ECO:0000256" key="2">
    <source>
        <dbReference type="ARBA" id="ARBA00001937"/>
    </source>
</evidence>
<organism evidence="8 9">
    <name type="scientific">Conexibacter woesei (strain DSM 14684 / CCUG 47730 / CIP 108061 / JCM 11494 / NBRC 100937 / ID131577)</name>
    <dbReference type="NCBI Taxonomy" id="469383"/>
    <lineage>
        <taxon>Bacteria</taxon>
        <taxon>Bacillati</taxon>
        <taxon>Actinomycetota</taxon>
        <taxon>Thermoleophilia</taxon>
        <taxon>Solirubrobacterales</taxon>
        <taxon>Conexibacteraceae</taxon>
        <taxon>Conexibacter</taxon>
    </lineage>
</organism>
<comment type="catalytic activity">
    <reaction evidence="1">
        <text>GDP-alpha-D-mannose = GDP-4-dehydro-alpha-D-rhamnose + H2O</text>
        <dbReference type="Rhea" id="RHEA:23820"/>
        <dbReference type="ChEBI" id="CHEBI:15377"/>
        <dbReference type="ChEBI" id="CHEBI:57527"/>
        <dbReference type="ChEBI" id="CHEBI:57964"/>
        <dbReference type="EC" id="4.2.1.47"/>
    </reaction>
</comment>
<dbReference type="Gene3D" id="3.40.50.720">
    <property type="entry name" value="NAD(P)-binding Rossmann-like Domain"/>
    <property type="match status" value="1"/>
</dbReference>
<dbReference type="GO" id="GO:0008446">
    <property type="term" value="F:GDP-mannose 4,6-dehydratase activity"/>
    <property type="evidence" value="ECO:0007669"/>
    <property type="project" value="UniProtKB-EC"/>
</dbReference>
<reference evidence="8 9" key="1">
    <citation type="journal article" date="2010" name="Stand. Genomic Sci.">
        <title>Complete genome sequence of Conexibacter woesei type strain (ID131577).</title>
        <authorList>
            <person name="Pukall R."/>
            <person name="Lapidus A."/>
            <person name="Glavina Del Rio T."/>
            <person name="Copeland A."/>
            <person name="Tice H."/>
            <person name="Cheng J.-F."/>
            <person name="Lucas S."/>
            <person name="Chen F."/>
            <person name="Nolan M."/>
            <person name="Bruce D."/>
            <person name="Goodwin L."/>
            <person name="Pitluck S."/>
            <person name="Mavromatis K."/>
            <person name="Ivanova N."/>
            <person name="Ovchinnikova G."/>
            <person name="Pati A."/>
            <person name="Chen A."/>
            <person name="Palaniappan K."/>
            <person name="Land M."/>
            <person name="Hauser L."/>
            <person name="Chang Y.-J."/>
            <person name="Jeffries C.D."/>
            <person name="Chain P."/>
            <person name="Meincke L."/>
            <person name="Sims D."/>
            <person name="Brettin T."/>
            <person name="Detter J.C."/>
            <person name="Rohde M."/>
            <person name="Goeker M."/>
            <person name="Bristow J."/>
            <person name="Eisen J.A."/>
            <person name="Markowitz V."/>
            <person name="Kyrpides N.C."/>
            <person name="Klenk H.-P."/>
            <person name="Hugenholtz P."/>
        </authorList>
    </citation>
    <scope>NUCLEOTIDE SEQUENCE [LARGE SCALE GENOMIC DNA]</scope>
    <source>
        <strain evidence="9">DSM 14684 / CIP 108061 / JCM 11494 / NBRC 100937 / ID131577</strain>
    </source>
</reference>
<sequence>MLITGVTGQDGGYLAEQLLAAGDEVLGTVRRPAPETFATAGLPQLDGRVKLLGADLLDRASIRRAIAEAEPDEIYHLAAPTFVPDSWEDPTEVVAAIAAGTATVLAAAGALPRACRVLVAASSEIFGDAGVSPQSETAPTRPRSPYGVAKLAAHGLVGALRARHDRFLVSAITFNHESPRRPERFLPRKVTAGVAAIAAGREETLTLGDQAAVRDWSHARDVVAGMVLALRHDEPGDYVLASGTPHTVGELVDAAFAAAGVERHAADGSDRVLVDPRFVRPPEQWPSVGDPSRARDVLGWRPRTSFEQLVAEMVDADLARLGVAAPGAR</sequence>
<dbReference type="InterPro" id="IPR006368">
    <property type="entry name" value="GDP_Man_deHydtase"/>
</dbReference>
<evidence type="ECO:0000256" key="1">
    <source>
        <dbReference type="ARBA" id="ARBA00000188"/>
    </source>
</evidence>
<evidence type="ECO:0000256" key="4">
    <source>
        <dbReference type="ARBA" id="ARBA00011989"/>
    </source>
</evidence>
<dbReference type="GO" id="GO:0042351">
    <property type="term" value="P:'de novo' GDP-L-fucose biosynthetic process"/>
    <property type="evidence" value="ECO:0007669"/>
    <property type="project" value="TreeGrafter"/>
</dbReference>
<feature type="domain" description="NAD(P)-binding" evidence="7">
    <location>
        <begin position="2"/>
        <end position="313"/>
    </location>
</feature>
<comment type="similarity">
    <text evidence="3">Belongs to the NAD(P)-dependent epimerase/dehydratase family. GDP-mannose 4,6-dehydratase subfamily.</text>
</comment>
<dbReference type="PANTHER" id="PTHR43715:SF1">
    <property type="entry name" value="GDP-MANNOSE 4,6 DEHYDRATASE"/>
    <property type="match status" value="1"/>
</dbReference>
<proteinExistence type="inferred from homology"/>
<protein>
    <recommendedName>
        <fullName evidence="4">GDP-mannose 4,6-dehydratase</fullName>
        <ecNumber evidence="4">4.2.1.47</ecNumber>
    </recommendedName>
</protein>
<reference evidence="9" key="2">
    <citation type="submission" date="2010-01" db="EMBL/GenBank/DDBJ databases">
        <title>The complete genome of Conexibacter woesei DSM 14684.</title>
        <authorList>
            <consortium name="US DOE Joint Genome Institute (JGI-PGF)"/>
            <person name="Lucas S."/>
            <person name="Copeland A."/>
            <person name="Lapidus A."/>
            <person name="Glavina del Rio T."/>
            <person name="Dalin E."/>
            <person name="Tice H."/>
            <person name="Bruce D."/>
            <person name="Goodwin L."/>
            <person name="Pitluck S."/>
            <person name="Kyrpides N."/>
            <person name="Mavromatis K."/>
            <person name="Ivanova N."/>
            <person name="Mikhailova N."/>
            <person name="Chertkov O."/>
            <person name="Brettin T."/>
            <person name="Detter J.C."/>
            <person name="Han C."/>
            <person name="Larimer F."/>
            <person name="Land M."/>
            <person name="Hauser L."/>
            <person name="Markowitz V."/>
            <person name="Cheng J.-F."/>
            <person name="Hugenholtz P."/>
            <person name="Woyke T."/>
            <person name="Wu D."/>
            <person name="Pukall R."/>
            <person name="Steenblock K."/>
            <person name="Schneider S."/>
            <person name="Klenk H.-P."/>
            <person name="Eisen J.A."/>
        </authorList>
    </citation>
    <scope>NUCLEOTIDE SEQUENCE [LARGE SCALE GENOMIC DNA]</scope>
    <source>
        <strain evidence="9">DSM 14684 / CIP 108061 / JCM 11494 / NBRC 100937 / ID131577</strain>
    </source>
</reference>